<dbReference type="Proteomes" id="UP000325313">
    <property type="component" value="Unassembled WGS sequence"/>
</dbReference>
<gene>
    <name evidence="2" type="ORF">PGTUg99_007700</name>
</gene>
<evidence type="ECO:0000256" key="1">
    <source>
        <dbReference type="SAM" id="MobiDB-lite"/>
    </source>
</evidence>
<evidence type="ECO:0000313" key="2">
    <source>
        <dbReference type="EMBL" id="KAA1078939.1"/>
    </source>
</evidence>
<feature type="compositionally biased region" description="Polar residues" evidence="1">
    <location>
        <begin position="1"/>
        <end position="39"/>
    </location>
</feature>
<dbReference type="EMBL" id="VDEP01000445">
    <property type="protein sequence ID" value="KAA1078939.1"/>
    <property type="molecule type" value="Genomic_DNA"/>
</dbReference>
<evidence type="ECO:0000313" key="3">
    <source>
        <dbReference type="Proteomes" id="UP000325313"/>
    </source>
</evidence>
<feature type="region of interest" description="Disordered" evidence="1">
    <location>
        <begin position="1"/>
        <end position="62"/>
    </location>
</feature>
<accession>A0A5B0MST5</accession>
<organism evidence="2 3">
    <name type="scientific">Puccinia graminis f. sp. tritici</name>
    <dbReference type="NCBI Taxonomy" id="56615"/>
    <lineage>
        <taxon>Eukaryota</taxon>
        <taxon>Fungi</taxon>
        <taxon>Dikarya</taxon>
        <taxon>Basidiomycota</taxon>
        <taxon>Pucciniomycotina</taxon>
        <taxon>Pucciniomycetes</taxon>
        <taxon>Pucciniales</taxon>
        <taxon>Pucciniaceae</taxon>
        <taxon>Puccinia</taxon>
    </lineage>
</organism>
<dbReference type="AlphaFoldDB" id="A0A5B0MST5"/>
<protein>
    <submittedName>
        <fullName evidence="2">Uncharacterized protein</fullName>
    </submittedName>
</protein>
<name>A0A5B0MST5_PUCGR</name>
<comment type="caution">
    <text evidence="2">The sequence shown here is derived from an EMBL/GenBank/DDBJ whole genome shotgun (WGS) entry which is preliminary data.</text>
</comment>
<sequence>MLLSPVDTSNAEESAEGYNSLTHSINPINENYSDQNPTLESDRGGGSSAIPSYQAIENGPGQEEKQAFIIDIDQAETRAPRPGKSSGSSSLRTVENSFASHYPAPFRLDIEDPYHSDIGEASEKQSNRLASMLLLPHE</sequence>
<proteinExistence type="predicted"/>
<reference evidence="2 3" key="1">
    <citation type="submission" date="2019-05" db="EMBL/GenBank/DDBJ databases">
        <title>Emergence of the Ug99 lineage of the wheat stem rust pathogen through somatic hybridization.</title>
        <authorList>
            <person name="Li F."/>
            <person name="Upadhyaya N.M."/>
            <person name="Sperschneider J."/>
            <person name="Matny O."/>
            <person name="Nguyen-Phuc H."/>
            <person name="Mago R."/>
            <person name="Raley C."/>
            <person name="Miller M.E."/>
            <person name="Silverstein K.A.T."/>
            <person name="Henningsen E."/>
            <person name="Hirsch C.D."/>
            <person name="Visser B."/>
            <person name="Pretorius Z.A."/>
            <person name="Steffenson B.J."/>
            <person name="Schwessinger B."/>
            <person name="Dodds P.N."/>
            <person name="Figueroa M."/>
        </authorList>
    </citation>
    <scope>NUCLEOTIDE SEQUENCE [LARGE SCALE GENOMIC DNA]</scope>
    <source>
        <strain evidence="2 3">Ug99</strain>
    </source>
</reference>